<proteinExistence type="predicted"/>
<reference evidence="3" key="2">
    <citation type="submission" date="2023-05" db="EMBL/GenBank/DDBJ databases">
        <authorList>
            <consortium name="Lawrence Berkeley National Laboratory"/>
            <person name="Steindorff A."/>
            <person name="Hensen N."/>
            <person name="Bonometti L."/>
            <person name="Westerberg I."/>
            <person name="Brannstrom I.O."/>
            <person name="Guillou S."/>
            <person name="Cros-Aarteil S."/>
            <person name="Calhoun S."/>
            <person name="Haridas S."/>
            <person name="Kuo A."/>
            <person name="Mondo S."/>
            <person name="Pangilinan J."/>
            <person name="Riley R."/>
            <person name="Labutti K."/>
            <person name="Andreopoulos B."/>
            <person name="Lipzen A."/>
            <person name="Chen C."/>
            <person name="Yanf M."/>
            <person name="Daum C."/>
            <person name="Ng V."/>
            <person name="Clum A."/>
            <person name="Ohm R."/>
            <person name="Martin F."/>
            <person name="Silar P."/>
            <person name="Natvig D."/>
            <person name="Lalanne C."/>
            <person name="Gautier V."/>
            <person name="Ament-Velasquez S.L."/>
            <person name="Kruys A."/>
            <person name="Hutchinson M.I."/>
            <person name="Powell A.J."/>
            <person name="Barry K."/>
            <person name="Miller A.N."/>
            <person name="Grigoriev I.V."/>
            <person name="Debuchy R."/>
            <person name="Gladieux P."/>
            <person name="Thoren M.H."/>
            <person name="Johannesson H."/>
        </authorList>
    </citation>
    <scope>NUCLEOTIDE SEQUENCE</scope>
    <source>
        <strain evidence="3">PSN243</strain>
    </source>
</reference>
<dbReference type="InterPro" id="IPR010730">
    <property type="entry name" value="HET"/>
</dbReference>
<keyword evidence="4" id="KW-1185">Reference proteome</keyword>
<organism evidence="3 4">
    <name type="scientific">Podospora aff. communis PSN243</name>
    <dbReference type="NCBI Taxonomy" id="3040156"/>
    <lineage>
        <taxon>Eukaryota</taxon>
        <taxon>Fungi</taxon>
        <taxon>Dikarya</taxon>
        <taxon>Ascomycota</taxon>
        <taxon>Pezizomycotina</taxon>
        <taxon>Sordariomycetes</taxon>
        <taxon>Sordariomycetidae</taxon>
        <taxon>Sordariales</taxon>
        <taxon>Podosporaceae</taxon>
        <taxon>Podospora</taxon>
    </lineage>
</organism>
<dbReference type="InterPro" id="IPR058525">
    <property type="entry name" value="DUF8212"/>
</dbReference>
<dbReference type="Pfam" id="PF26640">
    <property type="entry name" value="DUF8212"/>
    <property type="match status" value="1"/>
</dbReference>
<sequence>MRLLNSRTLEFEFFGSEESRPKYAILSHRWEDDERGFDKIQKCGEQAARDELAYFWIDTCCIDKTSSAELSEAINSMFRWYRKSELCYAYLSDELIAPPNVEFYDSSWVSLGNKADFWIYEAIHFRTEIPIPAITTGDLSHYSIAQKMSWAAGRETTRSEDLAYCLLGLFDINMPLLYGEGTKAFVRLQEEIIRVSDDMSIFAWTDARPEPYQVTNMGIRIPFHLVQKDNSTSQVTQEHAELSWPTR</sequence>
<dbReference type="PANTHER" id="PTHR10622:SF10">
    <property type="entry name" value="HET DOMAIN-CONTAINING PROTEIN"/>
    <property type="match status" value="1"/>
</dbReference>
<name>A0AAV9GJX1_9PEZI</name>
<dbReference type="Proteomes" id="UP001321760">
    <property type="component" value="Unassembled WGS sequence"/>
</dbReference>
<accession>A0AAV9GJX1</accession>
<dbReference type="PANTHER" id="PTHR10622">
    <property type="entry name" value="HET DOMAIN-CONTAINING PROTEIN"/>
    <property type="match status" value="1"/>
</dbReference>
<feature type="domain" description="Heterokaryon incompatibility" evidence="1">
    <location>
        <begin position="42"/>
        <end position="94"/>
    </location>
</feature>
<evidence type="ECO:0000313" key="4">
    <source>
        <dbReference type="Proteomes" id="UP001321760"/>
    </source>
</evidence>
<dbReference type="AlphaFoldDB" id="A0AAV9GJX1"/>
<evidence type="ECO:0000259" key="2">
    <source>
        <dbReference type="Pfam" id="PF26640"/>
    </source>
</evidence>
<feature type="domain" description="DUF8212" evidence="2">
    <location>
        <begin position="183"/>
        <end position="211"/>
    </location>
</feature>
<comment type="caution">
    <text evidence="3">The sequence shown here is derived from an EMBL/GenBank/DDBJ whole genome shotgun (WGS) entry which is preliminary data.</text>
</comment>
<dbReference type="Pfam" id="PF06985">
    <property type="entry name" value="HET"/>
    <property type="match status" value="1"/>
</dbReference>
<evidence type="ECO:0000313" key="3">
    <source>
        <dbReference type="EMBL" id="KAK4447976.1"/>
    </source>
</evidence>
<gene>
    <name evidence="3" type="ORF">QBC34DRAFT_485979</name>
</gene>
<protein>
    <submittedName>
        <fullName evidence="3">HET-domain-containing protein</fullName>
    </submittedName>
</protein>
<dbReference type="EMBL" id="MU865946">
    <property type="protein sequence ID" value="KAK4447976.1"/>
    <property type="molecule type" value="Genomic_DNA"/>
</dbReference>
<reference evidence="3" key="1">
    <citation type="journal article" date="2023" name="Mol. Phylogenet. Evol.">
        <title>Genome-scale phylogeny and comparative genomics of the fungal order Sordariales.</title>
        <authorList>
            <person name="Hensen N."/>
            <person name="Bonometti L."/>
            <person name="Westerberg I."/>
            <person name="Brannstrom I.O."/>
            <person name="Guillou S."/>
            <person name="Cros-Aarteil S."/>
            <person name="Calhoun S."/>
            <person name="Haridas S."/>
            <person name="Kuo A."/>
            <person name="Mondo S."/>
            <person name="Pangilinan J."/>
            <person name="Riley R."/>
            <person name="LaButti K."/>
            <person name="Andreopoulos B."/>
            <person name="Lipzen A."/>
            <person name="Chen C."/>
            <person name="Yan M."/>
            <person name="Daum C."/>
            <person name="Ng V."/>
            <person name="Clum A."/>
            <person name="Steindorff A."/>
            <person name="Ohm R.A."/>
            <person name="Martin F."/>
            <person name="Silar P."/>
            <person name="Natvig D.O."/>
            <person name="Lalanne C."/>
            <person name="Gautier V."/>
            <person name="Ament-Velasquez S.L."/>
            <person name="Kruys A."/>
            <person name="Hutchinson M.I."/>
            <person name="Powell A.J."/>
            <person name="Barry K."/>
            <person name="Miller A.N."/>
            <person name="Grigoriev I.V."/>
            <person name="Debuchy R."/>
            <person name="Gladieux P."/>
            <person name="Hiltunen Thoren M."/>
            <person name="Johannesson H."/>
        </authorList>
    </citation>
    <scope>NUCLEOTIDE SEQUENCE</scope>
    <source>
        <strain evidence="3">PSN243</strain>
    </source>
</reference>
<evidence type="ECO:0000259" key="1">
    <source>
        <dbReference type="Pfam" id="PF06985"/>
    </source>
</evidence>